<accession>A0A836L6B4</accession>
<evidence type="ECO:0000313" key="2">
    <source>
        <dbReference type="EMBL" id="KAG5496265.1"/>
    </source>
</evidence>
<dbReference type="Proteomes" id="UP000674318">
    <property type="component" value="Chromosome 32"/>
</dbReference>
<keyword evidence="3" id="KW-1185">Reference proteome</keyword>
<gene>
    <name evidence="2" type="ORF">JKF63_02566</name>
</gene>
<organism evidence="2 3">
    <name type="scientific">Porcisia hertigi</name>
    <dbReference type="NCBI Taxonomy" id="2761500"/>
    <lineage>
        <taxon>Eukaryota</taxon>
        <taxon>Discoba</taxon>
        <taxon>Euglenozoa</taxon>
        <taxon>Kinetoplastea</taxon>
        <taxon>Metakinetoplastina</taxon>
        <taxon>Trypanosomatida</taxon>
        <taxon>Trypanosomatidae</taxon>
        <taxon>Leishmaniinae</taxon>
        <taxon>Porcisia</taxon>
    </lineage>
</organism>
<protein>
    <submittedName>
        <fullName evidence="2">Uncharacterized protein</fullName>
    </submittedName>
</protein>
<sequence>MRNHVQDVIQMEEGQRLLSKANRGRRQVFEQLQPPPRESPADRSVASTAKEAGVVAGDATDESRPARRFPTDSAPVSAAAGVLDDSSDALLPVDIGFEMATDGALDVKEQLEKQRKEKSEILSKLRGIHQSILELSDGAAVEVVRTQIPTSHQVATKTDGSCDTVVPDDLGGPVTDGSADRGLSSFKETGDNLEMIRQLRSTLKEMLDAHRAPFESEDSTYSCSGRRDATELLFPGSAWLAQDATYRPPAPPRTFSTNAFAVTLEYLSRGIACIIRIADEMCVATTFRARTDRVILLPHLSSLQKWMQQVECCLETAERHLRHFTLGETALVEDGAFEINSLREQTLLLRDSLTAQEQKLKTLLEARSAVLHRLRNLNKCCYLWETHLLHRIDTVHGDAAVPVGSNVGRSGSGSAFACFAAPTPTVMSLLGETDVGVGTNVTSVPDVCLGAPLLSTVATPVHTEAHSMSPRRKETSFSMATNAYTLPRYPTMRNRPPERAKIFSSTTSQRHSFSARSALSQTSPSTSTGSLEASATSTLQQIEERVARTWCNPYVRKRHLRERAEQAFEQEQLLRAQAAVEQWSLVHAHTSGSAERSSFDHRTSGTGCSPILQSGNFMCLGSARLSRSISATSDIDPTADAVRGRPSLVRLTPVMRIGRISTNPDVMSSISRLGDLATMTIPESSNAVEESLSELADMRVIQLLQGFANSIPDTGTGISDGRATGAGECNPGGNDGDDSAATSRLSYSLRGDVKLDESLQAQTLRSMLRIRRYLTLCSTRLERPTHHPEKKN</sequence>
<feature type="region of interest" description="Disordered" evidence="1">
    <location>
        <begin position="16"/>
        <end position="72"/>
    </location>
</feature>
<dbReference type="GeneID" id="94288668"/>
<dbReference type="EMBL" id="JAFJZO010000032">
    <property type="protein sequence ID" value="KAG5496265.1"/>
    <property type="molecule type" value="Genomic_DNA"/>
</dbReference>
<dbReference type="OrthoDB" id="266614at2759"/>
<evidence type="ECO:0000313" key="3">
    <source>
        <dbReference type="Proteomes" id="UP000674318"/>
    </source>
</evidence>
<dbReference type="KEGG" id="phet:94288668"/>
<dbReference type="AlphaFoldDB" id="A0A836L6B4"/>
<proteinExistence type="predicted"/>
<name>A0A836L6B4_9TRYP</name>
<comment type="caution">
    <text evidence="2">The sequence shown here is derived from an EMBL/GenBank/DDBJ whole genome shotgun (WGS) entry which is preliminary data.</text>
</comment>
<evidence type="ECO:0000256" key="1">
    <source>
        <dbReference type="SAM" id="MobiDB-lite"/>
    </source>
</evidence>
<dbReference type="RefSeq" id="XP_067754748.1">
    <property type="nucleotide sequence ID" value="XM_067898591.1"/>
</dbReference>
<feature type="compositionally biased region" description="Polar residues" evidence="1">
    <location>
        <begin position="503"/>
        <end position="536"/>
    </location>
</feature>
<feature type="region of interest" description="Disordered" evidence="1">
    <location>
        <begin position="487"/>
        <end position="536"/>
    </location>
</feature>
<feature type="region of interest" description="Disordered" evidence="1">
    <location>
        <begin position="716"/>
        <end position="742"/>
    </location>
</feature>
<reference evidence="2 3" key="1">
    <citation type="submission" date="2021-02" db="EMBL/GenBank/DDBJ databases">
        <title>Porcisia hertigi Genome sequencing and assembly.</title>
        <authorList>
            <person name="Almutairi H."/>
            <person name="Gatherer D."/>
        </authorList>
    </citation>
    <scope>NUCLEOTIDE SEQUENCE [LARGE SCALE GENOMIC DNA]</scope>
    <source>
        <strain evidence="2 3">C119</strain>
    </source>
</reference>